<feature type="region of interest" description="Disordered" evidence="1">
    <location>
        <begin position="1"/>
        <end position="101"/>
    </location>
</feature>
<feature type="region of interest" description="Disordered" evidence="1">
    <location>
        <begin position="161"/>
        <end position="208"/>
    </location>
</feature>
<evidence type="ECO:0000313" key="3">
    <source>
        <dbReference type="EMBL" id="GJE89986.1"/>
    </source>
</evidence>
<sequence>MAGSATASSPTASPILQHVPNPVLILSTTPPNEPPPPYPSGERRQRTIRSGRRRRTIPNAQTATGLPPDTSEHLQVPSASTDGYSDYDTPSPFPSTEGVPYHEATEHTPLLASTSPRLPAGGIGRRRRTVSVTSTVHSATSCAPSLAHTFIAAFHPARDADLDPEDAEPLDSDSDDLLDSPTPRAASAEPQHLPASEPSAHAGPPVTQRRRGRWARYFRPMTKKAYYVALFHLLVLNFPFALAAFVFLFAFTLTGTTTLVALPLGAVVCFLDLLGARLFARGELYLQSTFHHPLFFPLPSPPHPIFIRIRLPTPDELEHGAPLRPVKEQSFYKNAYALFTDAMSYTPLFYFLVLKPPLTLLLSLFLVAVVPVSFALVLPAPAMLRLVRRLGVWQANVAVEGLCYPSVR</sequence>
<dbReference type="OrthoDB" id="2576477at2759"/>
<comment type="caution">
    <text evidence="3">The sequence shown here is derived from an EMBL/GenBank/DDBJ whole genome shotgun (WGS) entry which is preliminary data.</text>
</comment>
<feature type="transmembrane region" description="Helical" evidence="2">
    <location>
        <begin position="259"/>
        <end position="280"/>
    </location>
</feature>
<feature type="transmembrane region" description="Helical" evidence="2">
    <location>
        <begin position="226"/>
        <end position="253"/>
    </location>
</feature>
<accession>A0A9P3G848</accession>
<dbReference type="Proteomes" id="UP000703269">
    <property type="component" value="Unassembled WGS sequence"/>
</dbReference>
<dbReference type="AlphaFoldDB" id="A0A9P3G848"/>
<proteinExistence type="predicted"/>
<keyword evidence="2" id="KW-0472">Membrane</keyword>
<keyword evidence="2" id="KW-0812">Transmembrane</keyword>
<evidence type="ECO:0000256" key="1">
    <source>
        <dbReference type="SAM" id="MobiDB-lite"/>
    </source>
</evidence>
<organism evidence="3 4">
    <name type="scientific">Phanerochaete sordida</name>
    <dbReference type="NCBI Taxonomy" id="48140"/>
    <lineage>
        <taxon>Eukaryota</taxon>
        <taxon>Fungi</taxon>
        <taxon>Dikarya</taxon>
        <taxon>Basidiomycota</taxon>
        <taxon>Agaricomycotina</taxon>
        <taxon>Agaricomycetes</taxon>
        <taxon>Polyporales</taxon>
        <taxon>Phanerochaetaceae</taxon>
        <taxon>Phanerochaete</taxon>
    </lineage>
</organism>
<gene>
    <name evidence="3" type="ORF">PsYK624_061050</name>
</gene>
<keyword evidence="4" id="KW-1185">Reference proteome</keyword>
<reference evidence="3 4" key="1">
    <citation type="submission" date="2021-08" db="EMBL/GenBank/DDBJ databases">
        <title>Draft Genome Sequence of Phanerochaete sordida strain YK-624.</title>
        <authorList>
            <person name="Mori T."/>
            <person name="Dohra H."/>
            <person name="Suzuki T."/>
            <person name="Kawagishi H."/>
            <person name="Hirai H."/>
        </authorList>
    </citation>
    <scope>NUCLEOTIDE SEQUENCE [LARGE SCALE GENOMIC DNA]</scope>
    <source>
        <strain evidence="3 4">YK-624</strain>
    </source>
</reference>
<feature type="transmembrane region" description="Helical" evidence="2">
    <location>
        <begin position="360"/>
        <end position="380"/>
    </location>
</feature>
<protein>
    <submittedName>
        <fullName evidence="3">Uncharacterized protein</fullName>
    </submittedName>
</protein>
<dbReference type="EMBL" id="BPQB01000015">
    <property type="protein sequence ID" value="GJE89986.1"/>
    <property type="molecule type" value="Genomic_DNA"/>
</dbReference>
<name>A0A9P3G848_9APHY</name>
<feature type="compositionally biased region" description="Basic residues" evidence="1">
    <location>
        <begin position="46"/>
        <end position="56"/>
    </location>
</feature>
<keyword evidence="2" id="KW-1133">Transmembrane helix</keyword>
<feature type="compositionally biased region" description="Low complexity" evidence="1">
    <location>
        <begin position="1"/>
        <end position="14"/>
    </location>
</feature>
<evidence type="ECO:0000313" key="4">
    <source>
        <dbReference type="Proteomes" id="UP000703269"/>
    </source>
</evidence>
<feature type="transmembrane region" description="Helical" evidence="2">
    <location>
        <begin position="334"/>
        <end position="354"/>
    </location>
</feature>
<feature type="compositionally biased region" description="Acidic residues" evidence="1">
    <location>
        <begin position="162"/>
        <end position="178"/>
    </location>
</feature>
<evidence type="ECO:0000256" key="2">
    <source>
        <dbReference type="SAM" id="Phobius"/>
    </source>
</evidence>